<dbReference type="InterPro" id="IPR036890">
    <property type="entry name" value="HATPase_C_sf"/>
</dbReference>
<keyword evidence="4" id="KW-0234">DNA repair</keyword>
<keyword evidence="3" id="KW-0227">DNA damage</keyword>
<dbReference type="InterPro" id="IPR038973">
    <property type="entry name" value="MutL/Mlh/Pms-like"/>
</dbReference>
<dbReference type="GO" id="GO:0016887">
    <property type="term" value="F:ATP hydrolysis activity"/>
    <property type="evidence" value="ECO:0007669"/>
    <property type="project" value="InterPro"/>
</dbReference>
<feature type="compositionally biased region" description="Polar residues" evidence="5">
    <location>
        <begin position="1"/>
        <end position="12"/>
    </location>
</feature>
<dbReference type="SUPFAM" id="SSF54211">
    <property type="entry name" value="Ribosomal protein S5 domain 2-like"/>
    <property type="match status" value="1"/>
</dbReference>
<feature type="region of interest" description="Disordered" evidence="5">
    <location>
        <begin position="452"/>
        <end position="478"/>
    </location>
</feature>
<organism evidence="7 8">
    <name type="scientific">Psychrobacter piechaudii</name>
    <dbReference type="NCBI Taxonomy" id="1945521"/>
    <lineage>
        <taxon>Bacteria</taxon>
        <taxon>Pseudomonadati</taxon>
        <taxon>Pseudomonadota</taxon>
        <taxon>Gammaproteobacteria</taxon>
        <taxon>Moraxellales</taxon>
        <taxon>Moraxellaceae</taxon>
        <taxon>Psychrobacter</taxon>
    </lineage>
</organism>
<dbReference type="STRING" id="1945521.A1232T_02295"/>
<dbReference type="GO" id="GO:0030983">
    <property type="term" value="F:mismatched DNA binding"/>
    <property type="evidence" value="ECO:0007669"/>
    <property type="project" value="InterPro"/>
</dbReference>
<dbReference type="RefSeq" id="WP_077452054.1">
    <property type="nucleotide sequence ID" value="NZ_FUGE01000254.1"/>
</dbReference>
<dbReference type="SMART" id="SM01340">
    <property type="entry name" value="DNA_mis_repair"/>
    <property type="match status" value="1"/>
</dbReference>
<dbReference type="SUPFAM" id="SSF55874">
    <property type="entry name" value="ATPase domain of HSP90 chaperone/DNA topoisomerase II/histidine kinase"/>
    <property type="match status" value="1"/>
</dbReference>
<evidence type="ECO:0000313" key="7">
    <source>
        <dbReference type="EMBL" id="SJM73089.1"/>
    </source>
</evidence>
<evidence type="ECO:0000256" key="1">
    <source>
        <dbReference type="ARBA" id="ARBA00006082"/>
    </source>
</evidence>
<dbReference type="CDD" id="cd16926">
    <property type="entry name" value="HATPase_MutL-MLH-PMS-like"/>
    <property type="match status" value="1"/>
</dbReference>
<dbReference type="PANTHER" id="PTHR10073">
    <property type="entry name" value="DNA MISMATCH REPAIR PROTEIN MLH, PMS, MUTL"/>
    <property type="match status" value="1"/>
</dbReference>
<keyword evidence="8" id="KW-1185">Reference proteome</keyword>
<gene>
    <name evidence="7" type="primary">mutL</name>
    <name evidence="7" type="ORF">A1232T_02295</name>
</gene>
<evidence type="ECO:0000256" key="4">
    <source>
        <dbReference type="ARBA" id="ARBA00023204"/>
    </source>
</evidence>
<dbReference type="GO" id="GO:0005524">
    <property type="term" value="F:ATP binding"/>
    <property type="evidence" value="ECO:0007669"/>
    <property type="project" value="InterPro"/>
</dbReference>
<proteinExistence type="inferred from homology"/>
<evidence type="ECO:0000256" key="2">
    <source>
        <dbReference type="ARBA" id="ARBA00021975"/>
    </source>
</evidence>
<dbReference type="GO" id="GO:0006298">
    <property type="term" value="P:mismatch repair"/>
    <property type="evidence" value="ECO:0007669"/>
    <property type="project" value="InterPro"/>
</dbReference>
<dbReference type="NCBIfam" id="TIGR00585">
    <property type="entry name" value="mutl"/>
    <property type="match status" value="1"/>
</dbReference>
<dbReference type="EMBL" id="FUGE01000254">
    <property type="protein sequence ID" value="SJM73089.1"/>
    <property type="molecule type" value="Genomic_DNA"/>
</dbReference>
<name>A0A1R4GY16_9GAMM</name>
<accession>A0A1R4GY16</accession>
<dbReference type="InterPro" id="IPR014721">
    <property type="entry name" value="Ribsml_uS5_D2-typ_fold_subgr"/>
</dbReference>
<dbReference type="FunFam" id="3.30.565.10:FF:000003">
    <property type="entry name" value="DNA mismatch repair endonuclease MutL"/>
    <property type="match status" value="1"/>
</dbReference>
<evidence type="ECO:0000256" key="3">
    <source>
        <dbReference type="ARBA" id="ARBA00022763"/>
    </source>
</evidence>
<feature type="region of interest" description="Disordered" evidence="5">
    <location>
        <begin position="1"/>
        <end position="21"/>
    </location>
</feature>
<dbReference type="PROSITE" id="PS00058">
    <property type="entry name" value="DNA_MISMATCH_REPAIR_1"/>
    <property type="match status" value="1"/>
</dbReference>
<evidence type="ECO:0000256" key="5">
    <source>
        <dbReference type="SAM" id="MobiDB-lite"/>
    </source>
</evidence>
<dbReference type="Gene3D" id="3.30.565.10">
    <property type="entry name" value="Histidine kinase-like ATPase, C-terminal domain"/>
    <property type="match status" value="1"/>
</dbReference>
<dbReference type="Proteomes" id="UP000188357">
    <property type="component" value="Unassembled WGS sequence"/>
</dbReference>
<dbReference type="PANTHER" id="PTHR10073:SF12">
    <property type="entry name" value="DNA MISMATCH REPAIR PROTEIN MLH1"/>
    <property type="match status" value="1"/>
</dbReference>
<dbReference type="GO" id="GO:0032300">
    <property type="term" value="C:mismatch repair complex"/>
    <property type="evidence" value="ECO:0007669"/>
    <property type="project" value="InterPro"/>
</dbReference>
<evidence type="ECO:0000313" key="8">
    <source>
        <dbReference type="Proteomes" id="UP000188357"/>
    </source>
</evidence>
<dbReference type="InterPro" id="IPR014762">
    <property type="entry name" value="DNA_mismatch_repair_CS"/>
</dbReference>
<reference evidence="7 8" key="1">
    <citation type="submission" date="2017-02" db="EMBL/GenBank/DDBJ databases">
        <authorList>
            <person name="Peterson S.W."/>
        </authorList>
    </citation>
    <scope>NUCLEOTIDE SEQUENCE [LARGE SCALE GENOMIC DNA]</scope>
    <source>
        <strain evidence="7">Psychrobacter_piechaudii</strain>
    </source>
</reference>
<evidence type="ECO:0000259" key="6">
    <source>
        <dbReference type="SMART" id="SM01340"/>
    </source>
</evidence>
<dbReference type="Pfam" id="PF13589">
    <property type="entry name" value="HATPase_c_3"/>
    <property type="match status" value="1"/>
</dbReference>
<protein>
    <recommendedName>
        <fullName evidence="2">DNA mismatch repair protein MutL</fullName>
    </recommendedName>
</protein>
<dbReference type="CDD" id="cd00782">
    <property type="entry name" value="MutL_Trans"/>
    <property type="match status" value="1"/>
</dbReference>
<comment type="similarity">
    <text evidence="1">Belongs to the DNA mismatch repair MutL/HexB family.</text>
</comment>
<dbReference type="OrthoDB" id="9763467at2"/>
<sequence>MTFSSNSTSLSRGQAAAATGGSNRIKKLPPLLVNQLAAGEVVTRPASVVKELIENAIDAGAKHIDIRITQGGMGIIEVADDGCGIHPDDMIMAVTRFATSKIADVAHLQGIATLGFRGEALAATAAVSRLTLTSCSDDSGIGRELNVAGILEDTPQLIPVVRSRGTTVTVKDLYFNVPARRGNLKSISTEYTHIEMVVKQLALVASDVSFTLGHNDKRRFNFESIVSSDKGATYSTSGSEAMKSTVMQSVLARLTALLPTSHDQAELFSDSNLQPINISLEGLRPQSPWQEGAEDLAITGFLIPSARALSSSSYKLIYINGRLIKDRRISQSIRDSAANLSGINSLGYVLFFNLPKAWLNLNVHPSKQCIKIQNLANVMAHLEIGVRDALQLWQHRQPDQVADYETDDSQLITAATDSVVPNPFADNSTDYFTNYLSDNSTSHLTNNLTKVQQPKSDYQLSEGQSDLRSKVDRDASAAEIPEQELQTLSTQNVAASIVAGTEAAEVASNQLIGLAILDKCQISQALLNKLQGNEGQNDHSLSSSDNGSLLLIQANQNIYLLTQQGLKSGLKSISIDLASSLTSLQSLSELNGILSRVALLSDADHQQLSARAVTQLSFLELASLMIERF</sequence>
<dbReference type="Pfam" id="PF01119">
    <property type="entry name" value="DNA_mis_repair"/>
    <property type="match status" value="1"/>
</dbReference>
<dbReference type="Gene3D" id="3.30.230.10">
    <property type="match status" value="1"/>
</dbReference>
<dbReference type="InterPro" id="IPR020568">
    <property type="entry name" value="Ribosomal_Su5_D2-typ_SF"/>
</dbReference>
<feature type="compositionally biased region" description="Basic and acidic residues" evidence="5">
    <location>
        <begin position="465"/>
        <end position="476"/>
    </location>
</feature>
<dbReference type="AlphaFoldDB" id="A0A1R4GY16"/>
<feature type="domain" description="DNA mismatch repair protein S5" evidence="6">
    <location>
        <begin position="251"/>
        <end position="391"/>
    </location>
</feature>
<feature type="compositionally biased region" description="Polar residues" evidence="5">
    <location>
        <begin position="452"/>
        <end position="464"/>
    </location>
</feature>
<dbReference type="InterPro" id="IPR002099">
    <property type="entry name" value="MutL/Mlh/PMS"/>
</dbReference>
<dbReference type="InterPro" id="IPR013507">
    <property type="entry name" value="DNA_mismatch_S5_2-like"/>
</dbReference>
<dbReference type="GO" id="GO:0140664">
    <property type="term" value="F:ATP-dependent DNA damage sensor activity"/>
    <property type="evidence" value="ECO:0007669"/>
    <property type="project" value="InterPro"/>
</dbReference>